<evidence type="ECO:0000313" key="2">
    <source>
        <dbReference type="Proteomes" id="UP000063063"/>
    </source>
</evidence>
<dbReference type="KEGG" id="lpan:LPMP_202030"/>
<dbReference type="RefSeq" id="XP_010698404.1">
    <property type="nucleotide sequence ID" value="XM_010700102.1"/>
</dbReference>
<accession>A0A088RNQ8</accession>
<reference evidence="1 2" key="1">
    <citation type="journal article" date="2015" name="Sci. Rep.">
        <title>The genome of Leishmania panamensis: insights into genomics of the L. (Viannia) subgenus.</title>
        <authorList>
            <person name="Llanes A."/>
            <person name="Restrepo C.M."/>
            <person name="Vecchio G.D."/>
            <person name="Anguizola F.J."/>
            <person name="Lleonart R."/>
        </authorList>
    </citation>
    <scope>NUCLEOTIDE SEQUENCE [LARGE SCALE GENOMIC DNA]</scope>
    <source>
        <strain evidence="1 2">MHOM/PA/94/PSC-1</strain>
    </source>
</reference>
<dbReference type="eggNOG" id="ENOG502SQ1C">
    <property type="taxonomic scope" value="Eukaryota"/>
</dbReference>
<organism evidence="1 2">
    <name type="scientific">Leishmania panamensis</name>
    <dbReference type="NCBI Taxonomy" id="5679"/>
    <lineage>
        <taxon>Eukaryota</taxon>
        <taxon>Discoba</taxon>
        <taxon>Euglenozoa</taxon>
        <taxon>Kinetoplastea</taxon>
        <taxon>Metakinetoplastina</taxon>
        <taxon>Trypanosomatida</taxon>
        <taxon>Trypanosomatidae</taxon>
        <taxon>Leishmaniinae</taxon>
        <taxon>Leishmania</taxon>
        <taxon>Leishmania guyanensis species complex</taxon>
    </lineage>
</organism>
<protein>
    <submittedName>
        <fullName evidence="1">Uncharacterized protein</fullName>
    </submittedName>
</protein>
<dbReference type="Proteomes" id="UP000063063">
    <property type="component" value="Chromosome 20"/>
</dbReference>
<dbReference type="EMBL" id="CP009389">
    <property type="protein sequence ID" value="AIN97697.1"/>
    <property type="molecule type" value="Genomic_DNA"/>
</dbReference>
<dbReference type="VEuPathDB" id="TriTrypDB:LPMP_202030"/>
<sequence>MLSCPKLPAERSEGQIHYSLRCSLLREERCQRDSLFSQAKEEHRQLCAVCAEESKTEWVREDARRAANISPPEPCPSRYAYKYKAGTTVSVLPVGQLTAVLNQRPSATVDPGNAEENLLEPWESENRVDLQEWELGERQEMLHAFQTILVAQHEHELALREAACKLVMGGATALDWTSYPHYAEPGLHP</sequence>
<dbReference type="GeneID" id="22574412"/>
<dbReference type="AlphaFoldDB" id="A0A088RNQ8"/>
<name>A0A088RNQ8_LEIPA</name>
<gene>
    <name evidence="1" type="ORF">LPMP_202030</name>
</gene>
<dbReference type="VEuPathDB" id="TriTrypDB:LPAL13_200025700"/>
<evidence type="ECO:0000313" key="1">
    <source>
        <dbReference type="EMBL" id="AIN97697.1"/>
    </source>
</evidence>
<keyword evidence="2" id="KW-1185">Reference proteome</keyword>
<proteinExistence type="predicted"/>
<dbReference type="OrthoDB" id="261736at2759"/>